<dbReference type="RefSeq" id="WP_317696916.1">
    <property type="nucleotide sequence ID" value="NZ_AP026801.1"/>
</dbReference>
<gene>
    <name evidence="2" type="ORF">KIMC2_00890</name>
</gene>
<feature type="signal peptide" evidence="1">
    <location>
        <begin position="1"/>
        <end position="26"/>
    </location>
</feature>
<protein>
    <submittedName>
        <fullName evidence="2">Uncharacterized protein</fullName>
    </submittedName>
</protein>
<sequence>MNKKLTVLLSAVLVLPMLSTTMNSYSTEVQATEITTRRDIIVMYYKIKKGRLYQRPYNASKDRWEGKWTLA</sequence>
<proteinExistence type="predicted"/>
<dbReference type="KEGG" id="xak:KIMC2_00890"/>
<organism evidence="2 3">
    <name type="scientific">Xylocopilactobacillus apis</name>
    <dbReference type="NCBI Taxonomy" id="2932183"/>
    <lineage>
        <taxon>Bacteria</taxon>
        <taxon>Bacillati</taxon>
        <taxon>Bacillota</taxon>
        <taxon>Bacilli</taxon>
        <taxon>Lactobacillales</taxon>
        <taxon>Lactobacillaceae</taxon>
        <taxon>Xylocopilactobacillus</taxon>
    </lineage>
</organism>
<evidence type="ECO:0000256" key="1">
    <source>
        <dbReference type="SAM" id="SignalP"/>
    </source>
</evidence>
<keyword evidence="3" id="KW-1185">Reference proteome</keyword>
<dbReference type="AlphaFoldDB" id="A0AAU9DFP4"/>
<dbReference type="Proteomes" id="UP001321804">
    <property type="component" value="Chromosome"/>
</dbReference>
<feature type="chain" id="PRO_5043493700" evidence="1">
    <location>
        <begin position="27"/>
        <end position="71"/>
    </location>
</feature>
<accession>A0AAU9DFP4</accession>
<keyword evidence="1" id="KW-0732">Signal</keyword>
<name>A0AAU9DFP4_9LACO</name>
<evidence type="ECO:0000313" key="3">
    <source>
        <dbReference type="Proteomes" id="UP001321804"/>
    </source>
</evidence>
<evidence type="ECO:0000313" key="2">
    <source>
        <dbReference type="EMBL" id="BDR55527.1"/>
    </source>
</evidence>
<dbReference type="EMBL" id="AP026801">
    <property type="protein sequence ID" value="BDR55527.1"/>
    <property type="molecule type" value="Genomic_DNA"/>
</dbReference>
<reference evidence="2 3" key="1">
    <citation type="journal article" date="2023" name="Microbiol. Spectr.">
        <title>Symbiosis of Carpenter Bees with Uncharacterized Lactic Acid Bacteria Showing NAD Auxotrophy.</title>
        <authorList>
            <person name="Kawasaki S."/>
            <person name="Ozawa K."/>
            <person name="Mori T."/>
            <person name="Yamamoto A."/>
            <person name="Ito M."/>
            <person name="Ohkuma M."/>
            <person name="Sakamoto M."/>
            <person name="Matsutani M."/>
        </authorList>
    </citation>
    <scope>NUCLEOTIDE SEQUENCE [LARGE SCALE GENOMIC DNA]</scope>
    <source>
        <strain evidence="2 3">KimC2</strain>
    </source>
</reference>